<proteinExistence type="predicted"/>
<name>A0A1F7RXX2_9BACT</name>
<comment type="caution">
    <text evidence="1">The sequence shown here is derived from an EMBL/GenBank/DDBJ whole genome shotgun (WGS) entry which is preliminary data.</text>
</comment>
<organism evidence="1 2">
    <name type="scientific">Candidatus Schekmanbacteria bacterium RBG_13_48_7</name>
    <dbReference type="NCBI Taxonomy" id="1817878"/>
    <lineage>
        <taxon>Bacteria</taxon>
        <taxon>Candidatus Schekmaniibacteriota</taxon>
    </lineage>
</organism>
<sequence>MFIIYSAIMKITLNISDIVMKRLKEESTRSGKTMSELIETALRIMLSHEKTQKKILELPLFDGGEFLVDISNRDYLYDVMDKI</sequence>
<protein>
    <recommendedName>
        <fullName evidence="3">Ribbon-helix-helix protein CopG domain-containing protein</fullName>
    </recommendedName>
</protein>
<evidence type="ECO:0000313" key="1">
    <source>
        <dbReference type="EMBL" id="OGL46270.1"/>
    </source>
</evidence>
<reference evidence="1 2" key="1">
    <citation type="journal article" date="2016" name="Nat. Commun.">
        <title>Thousands of microbial genomes shed light on interconnected biogeochemical processes in an aquifer system.</title>
        <authorList>
            <person name="Anantharaman K."/>
            <person name="Brown C.T."/>
            <person name="Hug L.A."/>
            <person name="Sharon I."/>
            <person name="Castelle C.J."/>
            <person name="Probst A.J."/>
            <person name="Thomas B.C."/>
            <person name="Singh A."/>
            <person name="Wilkins M.J."/>
            <person name="Karaoz U."/>
            <person name="Brodie E.L."/>
            <person name="Williams K.H."/>
            <person name="Hubbard S.S."/>
            <person name="Banfield J.F."/>
        </authorList>
    </citation>
    <scope>NUCLEOTIDE SEQUENCE [LARGE SCALE GENOMIC DNA]</scope>
</reference>
<evidence type="ECO:0000313" key="2">
    <source>
        <dbReference type="Proteomes" id="UP000179266"/>
    </source>
</evidence>
<dbReference type="EMBL" id="MGDD01000138">
    <property type="protein sequence ID" value="OGL46270.1"/>
    <property type="molecule type" value="Genomic_DNA"/>
</dbReference>
<gene>
    <name evidence="1" type="ORF">A2161_14835</name>
</gene>
<dbReference type="Proteomes" id="UP000179266">
    <property type="component" value="Unassembled WGS sequence"/>
</dbReference>
<evidence type="ECO:0008006" key="3">
    <source>
        <dbReference type="Google" id="ProtNLM"/>
    </source>
</evidence>
<dbReference type="AlphaFoldDB" id="A0A1F7RXX2"/>
<accession>A0A1F7RXX2</accession>